<dbReference type="GO" id="GO:0030036">
    <property type="term" value="P:actin cytoskeleton organization"/>
    <property type="evidence" value="ECO:0007669"/>
    <property type="project" value="TreeGrafter"/>
</dbReference>
<dbReference type="PANTHER" id="PTHR12751:SF18">
    <property type="entry name" value="PHOSPHATASE AND ACTIN REGULATOR 1"/>
    <property type="match status" value="1"/>
</dbReference>
<evidence type="ECO:0000256" key="5">
    <source>
        <dbReference type="SAM" id="MobiDB-lite"/>
    </source>
</evidence>
<evidence type="ECO:0000256" key="3">
    <source>
        <dbReference type="ARBA" id="ARBA00023203"/>
    </source>
</evidence>
<evidence type="ECO:0000256" key="1">
    <source>
        <dbReference type="ARBA" id="ARBA00009795"/>
    </source>
</evidence>
<dbReference type="AlphaFoldDB" id="A0AAF3J3Q9"/>
<dbReference type="SMART" id="SM00707">
    <property type="entry name" value="RPEL"/>
    <property type="match status" value="2"/>
</dbReference>
<feature type="domain" description="Cytidyltransferase-like" evidence="6">
    <location>
        <begin position="18"/>
        <end position="159"/>
    </location>
</feature>
<dbReference type="Gene3D" id="3.40.50.620">
    <property type="entry name" value="HUPs"/>
    <property type="match status" value="1"/>
</dbReference>
<dbReference type="InterPro" id="IPR004018">
    <property type="entry name" value="RPEL_repeat"/>
</dbReference>
<proteinExistence type="inferred from homology"/>
<dbReference type="Gene3D" id="6.10.140.2130">
    <property type="match status" value="1"/>
</dbReference>
<evidence type="ECO:0000313" key="7">
    <source>
        <dbReference type="Proteomes" id="UP000887575"/>
    </source>
</evidence>
<feature type="repeat" description="RPEL" evidence="4">
    <location>
        <begin position="664"/>
        <end position="689"/>
    </location>
</feature>
<dbReference type="Proteomes" id="UP000887575">
    <property type="component" value="Unassembled WGS sequence"/>
</dbReference>
<dbReference type="InterPro" id="IPR004821">
    <property type="entry name" value="Cyt_trans-like"/>
</dbReference>
<dbReference type="WBParaSite" id="MBELARI_LOCUS14313">
    <property type="protein sequence ID" value="MBELARI_LOCUS14313"/>
    <property type="gene ID" value="MBELARI_LOCUS14313"/>
</dbReference>
<dbReference type="GO" id="GO:0003824">
    <property type="term" value="F:catalytic activity"/>
    <property type="evidence" value="ECO:0007669"/>
    <property type="project" value="InterPro"/>
</dbReference>
<protein>
    <recommendedName>
        <fullName evidence="6">Cytidyltransferase-like domain-containing protein</fullName>
    </recommendedName>
</protein>
<evidence type="ECO:0000256" key="2">
    <source>
        <dbReference type="ARBA" id="ARBA00022737"/>
    </source>
</evidence>
<dbReference type="SUPFAM" id="SSF52374">
    <property type="entry name" value="Nucleotidylyl transferase"/>
    <property type="match status" value="1"/>
</dbReference>
<keyword evidence="2" id="KW-0677">Repeat</keyword>
<name>A0AAF3J3Q9_9BILA</name>
<reference evidence="8" key="1">
    <citation type="submission" date="2024-02" db="UniProtKB">
        <authorList>
            <consortium name="WormBaseParasite"/>
        </authorList>
    </citation>
    <scope>IDENTIFICATION</scope>
</reference>
<dbReference type="GO" id="GO:0003779">
    <property type="term" value="F:actin binding"/>
    <property type="evidence" value="ECO:0007669"/>
    <property type="project" value="UniProtKB-KW"/>
</dbReference>
<evidence type="ECO:0000259" key="6">
    <source>
        <dbReference type="Pfam" id="PF01467"/>
    </source>
</evidence>
<keyword evidence="7" id="KW-1185">Reference proteome</keyword>
<feature type="region of interest" description="Disordered" evidence="5">
    <location>
        <begin position="492"/>
        <end position="589"/>
    </location>
</feature>
<accession>A0AAF3J3Q9</accession>
<keyword evidence="3" id="KW-0009">Actin-binding</keyword>
<dbReference type="PANTHER" id="PTHR12751">
    <property type="entry name" value="PHOSPHATASE AND ACTIN REGULATOR PHACTR"/>
    <property type="match status" value="1"/>
</dbReference>
<dbReference type="Gene3D" id="6.10.140.1750">
    <property type="match status" value="1"/>
</dbReference>
<dbReference type="InterPro" id="IPR014729">
    <property type="entry name" value="Rossmann-like_a/b/a_fold"/>
</dbReference>
<feature type="compositionally biased region" description="Acidic residues" evidence="5">
    <location>
        <begin position="577"/>
        <end position="587"/>
    </location>
</feature>
<comment type="similarity">
    <text evidence="1">Belongs to the phosphatase and actin regulator family.</text>
</comment>
<feature type="repeat" description="RPEL" evidence="4">
    <location>
        <begin position="629"/>
        <end position="654"/>
    </location>
</feature>
<dbReference type="PROSITE" id="PS51073">
    <property type="entry name" value="RPEL"/>
    <property type="match status" value="2"/>
</dbReference>
<dbReference type="Pfam" id="PF01467">
    <property type="entry name" value="CTP_transf_like"/>
    <property type="match status" value="1"/>
</dbReference>
<evidence type="ECO:0000256" key="4">
    <source>
        <dbReference type="PROSITE-ProRule" id="PRU00401"/>
    </source>
</evidence>
<sequence>MTGLEFVKRGTKIVLLGVGSFNPPTIMHLRMFEIARDHLEMILGCKVVEGIMSPVADTYGKTNLASATHRLEMTRLAAATSTWIRADGWESTQKSWSRTLQVLGHHQEQAKEKYGNEVRLMLVRIFWHPNDISSIVSDYGLLVISRENSDPLGTLNKMEFLRNNQEKVQFITEDVCPCDVSEIYMVNESALIGERLAQGITHNNEKDEKTVTKELSSPRGPIHLVIPATAKSIPDIDACDELPSSSKESKTMSVFTDGQPHQQKNSDRGRFPFSLKTSKFWLRLLRPWKWRNLKRSRDKNGMVRSGSADVIRSTPNVIRCPPSPSLPSLMHSRELASLPDFKRRQSHDVEASAAALLSQEEMRTTYVHIGDESSLEESLESVPEVKNSPPRAPGVEVIRVRAVSHQPQKHVVFIQDNQTFIDSTALPGTNEATLYKPLQVDLSHSLTVASNRQKLDFEAFFNGEETENEDETSDLMRPKDHKQQFAEVAAKEPDLNAIPGRPALRRPGQPSRVRLRPPNNGSPKKNVAEKRTVINDDGLITRLTDDSDSDGEIQYRDDPISTPSKSLSDLPPLTRSDDEEDEEEEPAIADGLASKVFRKDTFALRLDVKEDFNGQTPDERRENMQNASAKLLRKLSERPTANELMNRNILRGDEEASTMEEKRKMLLRKLSFRPTIQQLKDQQIIQFNDYVEVTEAEIYDRKADKPWTRLTPSDKALIRKELNDFKQTEMDVHVDSRKFTRLHKP</sequence>
<evidence type="ECO:0000313" key="8">
    <source>
        <dbReference type="WBParaSite" id="MBELARI_LOCUS14313"/>
    </source>
</evidence>
<organism evidence="7 8">
    <name type="scientific">Mesorhabditis belari</name>
    <dbReference type="NCBI Taxonomy" id="2138241"/>
    <lineage>
        <taxon>Eukaryota</taxon>
        <taxon>Metazoa</taxon>
        <taxon>Ecdysozoa</taxon>
        <taxon>Nematoda</taxon>
        <taxon>Chromadorea</taxon>
        <taxon>Rhabditida</taxon>
        <taxon>Rhabditina</taxon>
        <taxon>Rhabditomorpha</taxon>
        <taxon>Rhabditoidea</taxon>
        <taxon>Rhabditidae</taxon>
        <taxon>Mesorhabditinae</taxon>
        <taxon>Mesorhabditis</taxon>
    </lineage>
</organism>